<keyword evidence="11" id="KW-1071">Ligand-gated ion channel</keyword>
<sequence length="619" mass="70967">MKLFISLELYLTGIYVFFVAGNDTVVYYTSLFESVHDTYGTAGIIIASSTNYQSPARLTTWHETCTILSDKGIPTAFVSFANFKVRLKFYTRRTVRPLAVVLMRKIEDVHIFEGIAKKLDMSYPVWLLIFTKDADESVCEFCRHPHRNLFNLRFNSEILISCCDSNVIREWWSKARNFTHATKIGEWIGEDRGIRWATNQSLYSRRHFFVQPTVRVSIVRGSSYIWEKNGELDGYLGEILKELSLTMNFTISALIKEPYYGSYDPKTSKWTGVIGRIVQHEADMGASEFTLSHERINVVDFTIPIAIGDCRLYVKKLDGARLQWNAYFGAFKADVWALIIGSIIVTPIVLTVIKYTKKRRHAFSMAIEHYLYVWGIYCQQGLSEFPDETALRILYVSIFISALVVSAAYSASLTSFLTVASIYLPFNSMEEFANDGRYKLIVLQDSADYDMFKMSNETIMKKMMSLMKPSHSLPQTILGGLQQVCTRKVAFYTNEALKRTLNKNLPCDIVSIKTGKIETLGMIMSRHSEYMGIVNYHIQRFKDNGMLMRLQHKYIQQEDTSEGALLPVGLGGIAPILFVLIIGFFVAFCIFLVEIIFPPISDKLFKRKKRRLNGQNFQY</sequence>
<keyword evidence="10" id="KW-0325">Glycoprotein</keyword>
<dbReference type="SUPFAM" id="SSF53850">
    <property type="entry name" value="Periplasmic binding protein-like II"/>
    <property type="match status" value="1"/>
</dbReference>
<dbReference type="AlphaFoldDB" id="A0A4E0RJT3"/>
<keyword evidence="3" id="KW-0813">Transport</keyword>
<accession>A0A4E0RJT3</accession>
<evidence type="ECO:0000256" key="13">
    <source>
        <dbReference type="SAM" id="Phobius"/>
    </source>
</evidence>
<proteinExistence type="inferred from homology"/>
<keyword evidence="7" id="KW-0406">Ion transport</keyword>
<keyword evidence="8 13" id="KW-0472">Membrane</keyword>
<evidence type="ECO:0000256" key="2">
    <source>
        <dbReference type="ARBA" id="ARBA00008685"/>
    </source>
</evidence>
<dbReference type="PANTHER" id="PTHR42643">
    <property type="entry name" value="IONOTROPIC RECEPTOR 20A-RELATED"/>
    <property type="match status" value="1"/>
</dbReference>
<dbReference type="InterPro" id="IPR019594">
    <property type="entry name" value="Glu/Gly-bd"/>
</dbReference>
<evidence type="ECO:0000256" key="4">
    <source>
        <dbReference type="ARBA" id="ARBA00022475"/>
    </source>
</evidence>
<evidence type="ECO:0000256" key="6">
    <source>
        <dbReference type="ARBA" id="ARBA00022989"/>
    </source>
</evidence>
<evidence type="ECO:0000313" key="16">
    <source>
        <dbReference type="EMBL" id="THK33012.1"/>
    </source>
</evidence>
<keyword evidence="6 13" id="KW-1133">Transmembrane helix</keyword>
<dbReference type="GO" id="GO:0005886">
    <property type="term" value="C:plasma membrane"/>
    <property type="evidence" value="ECO:0007669"/>
    <property type="project" value="UniProtKB-SubCell"/>
</dbReference>
<name>A0A4E0RJT3_9HYME</name>
<feature type="transmembrane region" description="Helical" evidence="13">
    <location>
        <begin position="573"/>
        <end position="600"/>
    </location>
</feature>
<reference evidence="16" key="1">
    <citation type="submission" date="2019-02" db="EMBL/GenBank/DDBJ databases">
        <title>Genome of the parasitoid wasp Diachasma alloeum, an emerging model for ecological speciation and transitions to asexual reproduction.</title>
        <authorList>
            <person name="Robertson H.M."/>
            <person name="Walden K.K."/>
            <person name="Tvedte E.S."/>
            <person name="Hood G.R."/>
            <person name="Feder J.L."/>
            <person name="Forbes A.A."/>
            <person name="Logsdon J.M."/>
            <person name="Mcelroy K.E."/>
        </authorList>
    </citation>
    <scope>NUCLEOTIDE SEQUENCE [LARGE SCALE GENOMIC DNA]</scope>
    <source>
        <strain evidence="16">Michigan</strain>
    </source>
</reference>
<dbReference type="InterPro" id="IPR001320">
    <property type="entry name" value="Iontro_rcpt_C"/>
</dbReference>
<dbReference type="Pfam" id="PF00060">
    <property type="entry name" value="Lig_chan"/>
    <property type="match status" value="1"/>
</dbReference>
<gene>
    <name evidence="16" type="primary">Ir113</name>
    <name evidence="16" type="ORF">DALL_DALL000183</name>
</gene>
<evidence type="ECO:0000256" key="8">
    <source>
        <dbReference type="ARBA" id="ARBA00023136"/>
    </source>
</evidence>
<feature type="domain" description="Ionotropic glutamate receptor L-glutamate and glycine-binding" evidence="15">
    <location>
        <begin position="226"/>
        <end position="305"/>
    </location>
</feature>
<keyword evidence="17" id="KW-1185">Reference proteome</keyword>
<comment type="similarity">
    <text evidence="2">Belongs to the glutamate-gated ion channel (TC 1.A.10.1) family.</text>
</comment>
<keyword evidence="12" id="KW-0407">Ion channel</keyword>
<evidence type="ECO:0000256" key="9">
    <source>
        <dbReference type="ARBA" id="ARBA00023170"/>
    </source>
</evidence>
<keyword evidence="5 13" id="KW-0812">Transmembrane</keyword>
<evidence type="ECO:0000256" key="12">
    <source>
        <dbReference type="ARBA" id="ARBA00023303"/>
    </source>
</evidence>
<feature type="domain" description="Ionotropic glutamate receptor C-terminal" evidence="14">
    <location>
        <begin position="333"/>
        <end position="482"/>
    </location>
</feature>
<evidence type="ECO:0000256" key="5">
    <source>
        <dbReference type="ARBA" id="ARBA00022692"/>
    </source>
</evidence>
<evidence type="ECO:0000259" key="14">
    <source>
        <dbReference type="Pfam" id="PF00060"/>
    </source>
</evidence>
<organism evidence="16 17">
    <name type="scientific">Diachasma alloeum</name>
    <dbReference type="NCBI Taxonomy" id="454923"/>
    <lineage>
        <taxon>Eukaryota</taxon>
        <taxon>Metazoa</taxon>
        <taxon>Ecdysozoa</taxon>
        <taxon>Arthropoda</taxon>
        <taxon>Hexapoda</taxon>
        <taxon>Insecta</taxon>
        <taxon>Pterygota</taxon>
        <taxon>Neoptera</taxon>
        <taxon>Endopterygota</taxon>
        <taxon>Hymenoptera</taxon>
        <taxon>Apocrita</taxon>
        <taxon>Ichneumonoidea</taxon>
        <taxon>Braconidae</taxon>
        <taxon>Opiinae</taxon>
        <taxon>Diachasma</taxon>
    </lineage>
</organism>
<protein>
    <submittedName>
        <fullName evidence="16">Ionotropic receptor 113</fullName>
    </submittedName>
</protein>
<keyword evidence="9 16" id="KW-0675">Receptor</keyword>
<evidence type="ECO:0000256" key="11">
    <source>
        <dbReference type="ARBA" id="ARBA00023286"/>
    </source>
</evidence>
<dbReference type="GO" id="GO:0015276">
    <property type="term" value="F:ligand-gated monoatomic ion channel activity"/>
    <property type="evidence" value="ECO:0007669"/>
    <property type="project" value="InterPro"/>
</dbReference>
<dbReference type="GO" id="GO:0050906">
    <property type="term" value="P:detection of stimulus involved in sensory perception"/>
    <property type="evidence" value="ECO:0007669"/>
    <property type="project" value="UniProtKB-ARBA"/>
</dbReference>
<keyword evidence="4" id="KW-1003">Cell membrane</keyword>
<dbReference type="EMBL" id="ML158611">
    <property type="protein sequence ID" value="THK33012.1"/>
    <property type="molecule type" value="Genomic_DNA"/>
</dbReference>
<dbReference type="OrthoDB" id="8186464at2759"/>
<evidence type="ECO:0000256" key="10">
    <source>
        <dbReference type="ARBA" id="ARBA00023180"/>
    </source>
</evidence>
<dbReference type="Pfam" id="PF10613">
    <property type="entry name" value="Lig_chan-Glu_bd"/>
    <property type="match status" value="1"/>
</dbReference>
<evidence type="ECO:0000256" key="3">
    <source>
        <dbReference type="ARBA" id="ARBA00022448"/>
    </source>
</evidence>
<evidence type="ECO:0000256" key="1">
    <source>
        <dbReference type="ARBA" id="ARBA00004651"/>
    </source>
</evidence>
<dbReference type="PANTHER" id="PTHR42643:SF24">
    <property type="entry name" value="IONOTROPIC RECEPTOR 60A"/>
    <property type="match status" value="1"/>
</dbReference>
<evidence type="ECO:0000313" key="17">
    <source>
        <dbReference type="Proteomes" id="UP000297026"/>
    </source>
</evidence>
<comment type="subcellular location">
    <subcellularLocation>
        <location evidence="1">Cell membrane</location>
        <topology evidence="1">Multi-pass membrane protein</topology>
    </subcellularLocation>
</comment>
<dbReference type="Gene3D" id="1.10.287.70">
    <property type="match status" value="1"/>
</dbReference>
<dbReference type="Proteomes" id="UP000297026">
    <property type="component" value="Unassembled WGS sequence"/>
</dbReference>
<feature type="transmembrane region" description="Helical" evidence="13">
    <location>
        <begin position="335"/>
        <end position="355"/>
    </location>
</feature>
<dbReference type="InterPro" id="IPR052192">
    <property type="entry name" value="Insect_Ionotropic_Sensory_Rcpt"/>
</dbReference>
<evidence type="ECO:0000256" key="7">
    <source>
        <dbReference type="ARBA" id="ARBA00023065"/>
    </source>
</evidence>
<dbReference type="Gene3D" id="3.40.190.10">
    <property type="entry name" value="Periplasmic binding protein-like II"/>
    <property type="match status" value="1"/>
</dbReference>
<evidence type="ECO:0000259" key="15">
    <source>
        <dbReference type="Pfam" id="PF10613"/>
    </source>
</evidence>
<feature type="transmembrane region" description="Helical" evidence="13">
    <location>
        <begin position="393"/>
        <end position="424"/>
    </location>
</feature>